<feature type="transmembrane region" description="Helical" evidence="1">
    <location>
        <begin position="32"/>
        <end position="54"/>
    </location>
</feature>
<proteinExistence type="predicted"/>
<evidence type="ECO:0000313" key="3">
    <source>
        <dbReference type="Proteomes" id="UP001470230"/>
    </source>
</evidence>
<dbReference type="Proteomes" id="UP001470230">
    <property type="component" value="Unassembled WGS sequence"/>
</dbReference>
<feature type="transmembrane region" description="Helical" evidence="1">
    <location>
        <begin position="94"/>
        <end position="118"/>
    </location>
</feature>
<dbReference type="EMBL" id="JAPFFF010000001">
    <property type="protein sequence ID" value="KAK8898712.1"/>
    <property type="molecule type" value="Genomic_DNA"/>
</dbReference>
<keyword evidence="3" id="KW-1185">Reference proteome</keyword>
<evidence type="ECO:0008006" key="4">
    <source>
        <dbReference type="Google" id="ProtNLM"/>
    </source>
</evidence>
<keyword evidence="1" id="KW-0472">Membrane</keyword>
<gene>
    <name evidence="2" type="ORF">M9Y10_001004</name>
</gene>
<comment type="caution">
    <text evidence="2">The sequence shown here is derived from an EMBL/GenBank/DDBJ whole genome shotgun (WGS) entry which is preliminary data.</text>
</comment>
<accession>A0ABR2L7H7</accession>
<reference evidence="2 3" key="1">
    <citation type="submission" date="2024-04" db="EMBL/GenBank/DDBJ databases">
        <title>Tritrichomonas musculus Genome.</title>
        <authorList>
            <person name="Alves-Ferreira E."/>
            <person name="Grigg M."/>
            <person name="Lorenzi H."/>
            <person name="Galac M."/>
        </authorList>
    </citation>
    <scope>NUCLEOTIDE SEQUENCE [LARGE SCALE GENOMIC DNA]</scope>
    <source>
        <strain evidence="2 3">EAF2021</strain>
    </source>
</reference>
<name>A0ABR2L7H7_9EUKA</name>
<feature type="transmembrane region" description="Helical" evidence="1">
    <location>
        <begin position="6"/>
        <end position="25"/>
    </location>
</feature>
<evidence type="ECO:0000256" key="1">
    <source>
        <dbReference type="SAM" id="Phobius"/>
    </source>
</evidence>
<protein>
    <recommendedName>
        <fullName evidence="4">Transmembrane protein</fullName>
    </recommendedName>
</protein>
<organism evidence="2 3">
    <name type="scientific">Tritrichomonas musculus</name>
    <dbReference type="NCBI Taxonomy" id="1915356"/>
    <lineage>
        <taxon>Eukaryota</taxon>
        <taxon>Metamonada</taxon>
        <taxon>Parabasalia</taxon>
        <taxon>Tritrichomonadida</taxon>
        <taxon>Tritrichomonadidae</taxon>
        <taxon>Tritrichomonas</taxon>
    </lineage>
</organism>
<keyword evidence="1" id="KW-1133">Transmembrane helix</keyword>
<feature type="transmembrane region" description="Helical" evidence="1">
    <location>
        <begin position="60"/>
        <end position="82"/>
    </location>
</feature>
<keyword evidence="1" id="KW-0812">Transmembrane</keyword>
<sequence>MKTTSLNWGCGLIATAPLFAGHLVFPNQLRFLLLSWFCSFVCTVLLIICSLSSLFTKNPWFILLWSLPFDVLGKVLLKFFGCRFKFLSSPHSRINLGFACGLGFALSHVLTLYLPFVFDQPYSIDFHRDYPNYLPDCLDLAIVNHMVCLSHMAISLILFRFASFNIFAMYFIVLAYEYGIGALSQVPILWLKYVVMFVVCYGSFIFGIISFRSMPYENPNVNLNHESEYKEDDD</sequence>
<feature type="transmembrane region" description="Helical" evidence="1">
    <location>
        <begin position="190"/>
        <end position="211"/>
    </location>
</feature>
<evidence type="ECO:0000313" key="2">
    <source>
        <dbReference type="EMBL" id="KAK8898712.1"/>
    </source>
</evidence>